<sequence length="301" mass="30985">MLLWPTVAVLGFVTLAGLVIALGRGSTARYEYERNSVAAQRRQPVAAAVPAAASGGSAGGPAGDPPRQAGRGASAPAAGGQLEQRTAVGVAAHPAGKRSMEGASDPAWWLVDESGDERVTEIVAGPFADRLEADWAALANGLADTVRPVHGVQRADGALARRQSPQERAWLAELGAHLDRLPEDWDELLSDTDALTTLVVEVGAALIEAGLPLHDWAGCGPDGGGPGGGVCLTPDLGSGGILVSWRQHDRMSLQQVRGAAVDAAVQETMNAAVATVLAQLGFRVEALDSSSCYRVTAVPED</sequence>
<comment type="caution">
    <text evidence="2">The sequence shown here is derived from an EMBL/GenBank/DDBJ whole genome shotgun (WGS) entry which is preliminary data.</text>
</comment>
<name>A0A7K3W597_9ACTN</name>
<gene>
    <name evidence="2" type="ORF">GCU56_14135</name>
</gene>
<proteinExistence type="predicted"/>
<dbReference type="Proteomes" id="UP000470246">
    <property type="component" value="Unassembled WGS sequence"/>
</dbReference>
<dbReference type="EMBL" id="JAAGWF010000015">
    <property type="protein sequence ID" value="NEK59007.1"/>
    <property type="molecule type" value="Genomic_DNA"/>
</dbReference>
<accession>A0A7K3W597</accession>
<protein>
    <submittedName>
        <fullName evidence="2">Uncharacterized protein</fullName>
    </submittedName>
</protein>
<organism evidence="2 3">
    <name type="scientific">Geodermatophilus sabuli</name>
    <dbReference type="NCBI Taxonomy" id="1564158"/>
    <lineage>
        <taxon>Bacteria</taxon>
        <taxon>Bacillati</taxon>
        <taxon>Actinomycetota</taxon>
        <taxon>Actinomycetes</taxon>
        <taxon>Geodermatophilales</taxon>
        <taxon>Geodermatophilaceae</taxon>
        <taxon>Geodermatophilus</taxon>
    </lineage>
</organism>
<feature type="region of interest" description="Disordered" evidence="1">
    <location>
        <begin position="48"/>
        <end position="102"/>
    </location>
</feature>
<dbReference type="AlphaFoldDB" id="A0A7K3W597"/>
<reference evidence="2 3" key="1">
    <citation type="submission" date="2020-02" db="EMBL/GenBank/DDBJ databases">
        <title>Geodermatophilus sabuli CPCC 205279 I12A-02694.</title>
        <authorList>
            <person name="Jiang Z."/>
        </authorList>
    </citation>
    <scope>NUCLEOTIDE SEQUENCE [LARGE SCALE GENOMIC DNA]</scope>
    <source>
        <strain evidence="2 3">I12A-02694</strain>
    </source>
</reference>
<keyword evidence="3" id="KW-1185">Reference proteome</keyword>
<evidence type="ECO:0000256" key="1">
    <source>
        <dbReference type="SAM" id="MobiDB-lite"/>
    </source>
</evidence>
<evidence type="ECO:0000313" key="3">
    <source>
        <dbReference type="Proteomes" id="UP000470246"/>
    </source>
</evidence>
<feature type="compositionally biased region" description="Low complexity" evidence="1">
    <location>
        <begin position="65"/>
        <end position="81"/>
    </location>
</feature>
<evidence type="ECO:0000313" key="2">
    <source>
        <dbReference type="EMBL" id="NEK59007.1"/>
    </source>
</evidence>